<organism evidence="1 2">
    <name type="scientific">Halobacillus alkaliphilus</name>
    <dbReference type="NCBI Taxonomy" id="396056"/>
    <lineage>
        <taxon>Bacteria</taxon>
        <taxon>Bacillati</taxon>
        <taxon>Bacillota</taxon>
        <taxon>Bacilli</taxon>
        <taxon>Bacillales</taxon>
        <taxon>Bacillaceae</taxon>
        <taxon>Halobacillus</taxon>
    </lineage>
</organism>
<accession>A0A1I2RAJ1</accession>
<evidence type="ECO:0000313" key="1">
    <source>
        <dbReference type="EMBL" id="SFG35607.1"/>
    </source>
</evidence>
<dbReference type="RefSeq" id="WP_089753533.1">
    <property type="nucleotide sequence ID" value="NZ_FOOG01000037.1"/>
</dbReference>
<dbReference type="InterPro" id="IPR025004">
    <property type="entry name" value="SenN/SenS"/>
</dbReference>
<name>A0A1I2RAJ1_9BACI</name>
<gene>
    <name evidence="1" type="ORF">SAMN05216353_13721</name>
</gene>
<dbReference type="AlphaFoldDB" id="A0A1I2RAJ1"/>
<evidence type="ECO:0000313" key="2">
    <source>
        <dbReference type="Proteomes" id="UP000198897"/>
    </source>
</evidence>
<keyword evidence="2" id="KW-1185">Reference proteome</keyword>
<dbReference type="EMBL" id="FOOG01000037">
    <property type="protein sequence ID" value="SFG35607.1"/>
    <property type="molecule type" value="Genomic_DNA"/>
</dbReference>
<proteinExistence type="predicted"/>
<protein>
    <submittedName>
        <fullName evidence="1">Fur-regulated basic protein B</fullName>
    </submittedName>
</protein>
<dbReference type="Proteomes" id="UP000198897">
    <property type="component" value="Unassembled WGS sequence"/>
</dbReference>
<reference evidence="2" key="1">
    <citation type="submission" date="2016-10" db="EMBL/GenBank/DDBJ databases">
        <authorList>
            <person name="Varghese N."/>
            <person name="Submissions S."/>
        </authorList>
    </citation>
    <scope>NUCLEOTIDE SEQUENCE [LARGE SCALE GENOMIC DNA]</scope>
    <source>
        <strain evidence="2">FP5</strain>
    </source>
</reference>
<dbReference type="OrthoDB" id="2991278at2"/>
<dbReference type="Pfam" id="PF13040">
    <property type="entry name" value="Fur_reg_FbpB"/>
    <property type="match status" value="1"/>
</dbReference>
<sequence length="47" mass="5577">MRMSRISFEELVAQNKQQLLEDQKAIDKIEELIDEKHAKKLESSYVN</sequence>